<organism evidence="8">
    <name type="scientific">marine metagenome</name>
    <dbReference type="NCBI Taxonomy" id="408172"/>
    <lineage>
        <taxon>unclassified sequences</taxon>
        <taxon>metagenomes</taxon>
        <taxon>ecological metagenomes</taxon>
    </lineage>
</organism>
<protein>
    <recommendedName>
        <fullName evidence="7">2Fe-2S ferredoxin-type domain-containing protein</fullName>
    </recommendedName>
</protein>
<dbReference type="GO" id="GO:0009055">
    <property type="term" value="F:electron transfer activity"/>
    <property type="evidence" value="ECO:0007669"/>
    <property type="project" value="TreeGrafter"/>
</dbReference>
<dbReference type="GO" id="GO:0140647">
    <property type="term" value="P:P450-containing electron transport chain"/>
    <property type="evidence" value="ECO:0007669"/>
    <property type="project" value="InterPro"/>
</dbReference>
<dbReference type="Gene3D" id="3.10.20.30">
    <property type="match status" value="1"/>
</dbReference>
<dbReference type="InterPro" id="IPR036010">
    <property type="entry name" value="2Fe-2S_ferredoxin-like_sf"/>
</dbReference>
<evidence type="ECO:0000313" key="8">
    <source>
        <dbReference type="EMBL" id="SUZ69482.1"/>
    </source>
</evidence>
<dbReference type="InterPro" id="IPR001041">
    <property type="entry name" value="2Fe-2S_ferredoxin-type"/>
</dbReference>
<dbReference type="PANTHER" id="PTHR23426">
    <property type="entry name" value="FERREDOXIN/ADRENODOXIN"/>
    <property type="match status" value="1"/>
</dbReference>
<dbReference type="InterPro" id="IPR001055">
    <property type="entry name" value="Adrenodoxin-like"/>
</dbReference>
<gene>
    <name evidence="8" type="ORF">METZ01_LOCUS22336</name>
</gene>
<dbReference type="SUPFAM" id="SSF54292">
    <property type="entry name" value="2Fe-2S ferredoxin-like"/>
    <property type="match status" value="1"/>
</dbReference>
<comment type="cofactor">
    <cofactor evidence="6">
        <name>[2Fe-2S] cluster</name>
        <dbReference type="ChEBI" id="CHEBI:190135"/>
    </cofactor>
</comment>
<dbReference type="PANTHER" id="PTHR23426:SF65">
    <property type="entry name" value="FERREDOXIN-2, MITOCHONDRIAL"/>
    <property type="match status" value="1"/>
</dbReference>
<keyword evidence="4" id="KW-0408">Iron</keyword>
<dbReference type="EMBL" id="UINC01001062">
    <property type="protein sequence ID" value="SUZ69482.1"/>
    <property type="molecule type" value="Genomic_DNA"/>
</dbReference>
<name>A0A381PR31_9ZZZZ</name>
<keyword evidence="2" id="KW-0001">2Fe-2S</keyword>
<evidence type="ECO:0000256" key="4">
    <source>
        <dbReference type="ARBA" id="ARBA00023004"/>
    </source>
</evidence>
<keyword evidence="3" id="KW-0479">Metal-binding</keyword>
<dbReference type="GO" id="GO:0051537">
    <property type="term" value="F:2 iron, 2 sulfur cluster binding"/>
    <property type="evidence" value="ECO:0007669"/>
    <property type="project" value="UniProtKB-KW"/>
</dbReference>
<dbReference type="CDD" id="cd00207">
    <property type="entry name" value="fer2"/>
    <property type="match status" value="1"/>
</dbReference>
<dbReference type="PRINTS" id="PR00355">
    <property type="entry name" value="ADRENODOXIN"/>
</dbReference>
<dbReference type="InterPro" id="IPR012675">
    <property type="entry name" value="Beta-grasp_dom_sf"/>
</dbReference>
<feature type="domain" description="2Fe-2S ferredoxin-type" evidence="7">
    <location>
        <begin position="29"/>
        <end position="127"/>
    </location>
</feature>
<accession>A0A381PR31</accession>
<comment type="similarity">
    <text evidence="1">Belongs to the adrenodoxin/putidaredoxin family.</text>
</comment>
<dbReference type="AlphaFoldDB" id="A0A381PR31"/>
<evidence type="ECO:0000256" key="1">
    <source>
        <dbReference type="ARBA" id="ARBA00010914"/>
    </source>
</evidence>
<reference evidence="8" key="1">
    <citation type="submission" date="2018-05" db="EMBL/GenBank/DDBJ databases">
        <authorList>
            <person name="Lanie J.A."/>
            <person name="Ng W.-L."/>
            <person name="Kazmierczak K.M."/>
            <person name="Andrzejewski T.M."/>
            <person name="Davidsen T.M."/>
            <person name="Wayne K.J."/>
            <person name="Tettelin H."/>
            <person name="Glass J.I."/>
            <person name="Rusch D."/>
            <person name="Podicherti R."/>
            <person name="Tsui H.-C.T."/>
            <person name="Winkler M.E."/>
        </authorList>
    </citation>
    <scope>NUCLEOTIDE SEQUENCE</scope>
</reference>
<proteinExistence type="inferred from homology"/>
<evidence type="ECO:0000256" key="3">
    <source>
        <dbReference type="ARBA" id="ARBA00022723"/>
    </source>
</evidence>
<evidence type="ECO:0000259" key="7">
    <source>
        <dbReference type="PROSITE" id="PS51085"/>
    </source>
</evidence>
<dbReference type="Pfam" id="PF00111">
    <property type="entry name" value="Fer2"/>
    <property type="match status" value="1"/>
</dbReference>
<dbReference type="PROSITE" id="PS51085">
    <property type="entry name" value="2FE2S_FER_2"/>
    <property type="match status" value="1"/>
</dbReference>
<evidence type="ECO:0000256" key="6">
    <source>
        <dbReference type="ARBA" id="ARBA00034078"/>
    </source>
</evidence>
<evidence type="ECO:0000256" key="5">
    <source>
        <dbReference type="ARBA" id="ARBA00023014"/>
    </source>
</evidence>
<sequence length="135" mass="14610">MAGTNPYIEKAEFELPQQNYNATFLPMKKKVEISAEKISTENDGLPGSILNAALAAGIDLDHSCGGVCACSTCHIIVREGFESCNDATDDEEDMLDLAPGLEPQSRLACQCVPNGSQSVIIEIPEWNRNLVSEDH</sequence>
<dbReference type="GO" id="GO:0046872">
    <property type="term" value="F:metal ion binding"/>
    <property type="evidence" value="ECO:0007669"/>
    <property type="project" value="UniProtKB-KW"/>
</dbReference>
<keyword evidence="5" id="KW-0411">Iron-sulfur</keyword>
<evidence type="ECO:0000256" key="2">
    <source>
        <dbReference type="ARBA" id="ARBA00022714"/>
    </source>
</evidence>